<dbReference type="OrthoDB" id="10255210at2759"/>
<keyword evidence="11" id="KW-1185">Reference proteome</keyword>
<dbReference type="AlphaFoldDB" id="A0A1J4JB39"/>
<dbReference type="PROSITE" id="PS50222">
    <property type="entry name" value="EF_HAND_2"/>
    <property type="match status" value="1"/>
</dbReference>
<evidence type="ECO:0000256" key="1">
    <source>
        <dbReference type="ARBA" id="ARBA00004611"/>
    </source>
</evidence>
<evidence type="ECO:0000256" key="2">
    <source>
        <dbReference type="ARBA" id="ARBA00022490"/>
    </source>
</evidence>
<reference evidence="10" key="1">
    <citation type="submission" date="2016-10" db="EMBL/GenBank/DDBJ databases">
        <authorList>
            <person name="Benchimol M."/>
            <person name="Almeida L.G."/>
            <person name="Vasconcelos A.T."/>
            <person name="Perreira-Neves A."/>
            <person name="Rosa I.A."/>
            <person name="Tasca T."/>
            <person name="Bogo M.R."/>
            <person name="de Souza W."/>
        </authorList>
    </citation>
    <scope>NUCLEOTIDE SEQUENCE [LARGE SCALE GENOMIC DNA]</scope>
    <source>
        <strain evidence="10">K</strain>
    </source>
</reference>
<evidence type="ECO:0008006" key="12">
    <source>
        <dbReference type="Google" id="ProtNLM"/>
    </source>
</evidence>
<dbReference type="RefSeq" id="XP_068347605.1">
    <property type="nucleotide sequence ID" value="XM_068495828.1"/>
</dbReference>
<dbReference type="GeneID" id="94830532"/>
<sequence length="193" mass="22043">MADDEDVNVLNFTCKLISNFSGDKVREFVLSYYLCDQTMSMFEMAVPNSGFRPGKFLQRQRVKNPKTKDFFAPSAFYVGAQIKVSGRIFELLKASPHTLCLMEANSDEFPEASVQNVVQTLKNVCMQTTQDIRTLFEVRDTTGSGFVTIQDAQELFDAFVPKITKHGVITLIRAFERYGGRFEYPLLLQYMRV</sequence>
<dbReference type="Gene3D" id="2.30.29.170">
    <property type="match status" value="1"/>
</dbReference>
<dbReference type="GO" id="GO:0000281">
    <property type="term" value="P:mitotic cytokinesis"/>
    <property type="evidence" value="ECO:0007669"/>
    <property type="project" value="TreeGrafter"/>
</dbReference>
<name>A0A1J4JB39_9EUKA</name>
<comment type="subcellular location">
    <subcellularLocation>
        <location evidence="1">Cytoplasm</location>
        <location evidence="1">Cytoskeleton</location>
        <location evidence="1">Flagellum axoneme</location>
    </subcellularLocation>
</comment>
<feature type="domain" description="EF-hand" evidence="8">
    <location>
        <begin position="127"/>
        <end position="162"/>
    </location>
</feature>
<evidence type="ECO:0000259" key="8">
    <source>
        <dbReference type="PROSITE" id="PS50222"/>
    </source>
</evidence>
<proteinExistence type="predicted"/>
<keyword evidence="5" id="KW-0969">Cilium</keyword>
<dbReference type="GO" id="GO:0005509">
    <property type="term" value="F:calcium ion binding"/>
    <property type="evidence" value="ECO:0007669"/>
    <property type="project" value="InterPro"/>
</dbReference>
<dbReference type="SUPFAM" id="SSF47473">
    <property type="entry name" value="EF-hand"/>
    <property type="match status" value="1"/>
</dbReference>
<dbReference type="GO" id="GO:0060285">
    <property type="term" value="P:cilium-dependent cell motility"/>
    <property type="evidence" value="ECO:0007669"/>
    <property type="project" value="TreeGrafter"/>
</dbReference>
<dbReference type="InterPro" id="IPR006602">
    <property type="entry name" value="DM10_dom"/>
</dbReference>
<dbReference type="InterPro" id="IPR011992">
    <property type="entry name" value="EF-hand-dom_pair"/>
</dbReference>
<dbReference type="InterPro" id="IPR040193">
    <property type="entry name" value="EFHC1/EFHC2/EFHB"/>
</dbReference>
<dbReference type="GO" id="GO:0043014">
    <property type="term" value="F:alpha-tubulin binding"/>
    <property type="evidence" value="ECO:0007669"/>
    <property type="project" value="TreeGrafter"/>
</dbReference>
<evidence type="ECO:0000313" key="11">
    <source>
        <dbReference type="Proteomes" id="UP000179807"/>
    </source>
</evidence>
<evidence type="ECO:0000256" key="6">
    <source>
        <dbReference type="ARBA" id="ARBA00023212"/>
    </source>
</evidence>
<evidence type="ECO:0000313" key="10">
    <source>
        <dbReference type="EMBL" id="OHS94468.1"/>
    </source>
</evidence>
<dbReference type="GO" id="GO:0007052">
    <property type="term" value="P:mitotic spindle organization"/>
    <property type="evidence" value="ECO:0007669"/>
    <property type="project" value="TreeGrafter"/>
</dbReference>
<organism evidence="10 11">
    <name type="scientific">Tritrichomonas foetus</name>
    <dbReference type="NCBI Taxonomy" id="1144522"/>
    <lineage>
        <taxon>Eukaryota</taxon>
        <taxon>Metamonada</taxon>
        <taxon>Parabasalia</taxon>
        <taxon>Tritrichomonadida</taxon>
        <taxon>Tritrichomonadidae</taxon>
        <taxon>Tritrichomonas</taxon>
    </lineage>
</organism>
<dbReference type="PANTHER" id="PTHR12086:SF9">
    <property type="entry name" value="EF-HAND DOMAIN-CONTAINING PROTEIN 1"/>
    <property type="match status" value="1"/>
</dbReference>
<dbReference type="SMART" id="SM00676">
    <property type="entry name" value="DM10"/>
    <property type="match status" value="1"/>
</dbReference>
<feature type="domain" description="DM10" evidence="9">
    <location>
        <begin position="6"/>
        <end position="106"/>
    </location>
</feature>
<evidence type="ECO:0000256" key="3">
    <source>
        <dbReference type="ARBA" id="ARBA00022737"/>
    </source>
</evidence>
<keyword evidence="4" id="KW-0282">Flagellum</keyword>
<dbReference type="Pfam" id="PF06565">
    <property type="entry name" value="DM10_dom"/>
    <property type="match status" value="1"/>
</dbReference>
<dbReference type="InterPro" id="IPR002048">
    <property type="entry name" value="EF_hand_dom"/>
</dbReference>
<dbReference type="PANTHER" id="PTHR12086">
    <property type="entry name" value="EF-HAND DOMAIN C-TERMINAL CONTAINING PROTEIN"/>
    <property type="match status" value="1"/>
</dbReference>
<dbReference type="GO" id="GO:0072686">
    <property type="term" value="C:mitotic spindle"/>
    <property type="evidence" value="ECO:0007669"/>
    <property type="project" value="TreeGrafter"/>
</dbReference>
<dbReference type="Proteomes" id="UP000179807">
    <property type="component" value="Unassembled WGS sequence"/>
</dbReference>
<keyword evidence="3" id="KW-0677">Repeat</keyword>
<dbReference type="PROSITE" id="PS51336">
    <property type="entry name" value="DM10"/>
    <property type="match status" value="1"/>
</dbReference>
<dbReference type="EMBL" id="MLAK01001315">
    <property type="protein sequence ID" value="OHS94468.1"/>
    <property type="molecule type" value="Genomic_DNA"/>
</dbReference>
<accession>A0A1J4JB39</accession>
<evidence type="ECO:0000259" key="9">
    <source>
        <dbReference type="PROSITE" id="PS51336"/>
    </source>
</evidence>
<protein>
    <recommendedName>
        <fullName evidence="12">EF-hand domain-containing protein</fullName>
    </recommendedName>
</protein>
<keyword evidence="7" id="KW-0966">Cell projection</keyword>
<dbReference type="GO" id="GO:0005930">
    <property type="term" value="C:axoneme"/>
    <property type="evidence" value="ECO:0007669"/>
    <property type="project" value="TreeGrafter"/>
</dbReference>
<keyword evidence="6" id="KW-0206">Cytoskeleton</keyword>
<gene>
    <name evidence="10" type="ORF">TRFO_11079</name>
</gene>
<evidence type="ECO:0000256" key="5">
    <source>
        <dbReference type="ARBA" id="ARBA00023069"/>
    </source>
</evidence>
<evidence type="ECO:0000256" key="4">
    <source>
        <dbReference type="ARBA" id="ARBA00022846"/>
    </source>
</evidence>
<keyword evidence="2" id="KW-0963">Cytoplasm</keyword>
<dbReference type="FunFam" id="2.30.29.170:FF:000002">
    <property type="entry name" value="EF-hand domain (C-terminal) containing 1"/>
    <property type="match status" value="1"/>
</dbReference>
<dbReference type="VEuPathDB" id="TrichDB:TRFO_11079"/>
<comment type="caution">
    <text evidence="10">The sequence shown here is derived from an EMBL/GenBank/DDBJ whole genome shotgun (WGS) entry which is preliminary data.</text>
</comment>
<evidence type="ECO:0000256" key="7">
    <source>
        <dbReference type="ARBA" id="ARBA00023273"/>
    </source>
</evidence>